<accession>A0A4Y5T5X7</accession>
<evidence type="ECO:0000313" key="2">
    <source>
        <dbReference type="EMBL" id="QDB01300.1"/>
    </source>
</evidence>
<keyword evidence="2" id="KW-0614">Plasmid</keyword>
<name>A0A4Y5T5X7_CLOPF</name>
<keyword evidence="1" id="KW-0472">Membrane</keyword>
<evidence type="ECO:0000256" key="1">
    <source>
        <dbReference type="SAM" id="Phobius"/>
    </source>
</evidence>
<organism evidence="2">
    <name type="scientific">Clostridium perfringens</name>
    <dbReference type="NCBI Taxonomy" id="1502"/>
    <lineage>
        <taxon>Bacteria</taxon>
        <taxon>Bacillati</taxon>
        <taxon>Bacillota</taxon>
        <taxon>Clostridia</taxon>
        <taxon>Eubacteriales</taxon>
        <taxon>Clostridiaceae</taxon>
        <taxon>Clostridium</taxon>
    </lineage>
</organism>
<proteinExistence type="predicted"/>
<geneLocation type="plasmid" evidence="2">
    <name>pCP16SBCL1142-1</name>
</geneLocation>
<feature type="transmembrane region" description="Helical" evidence="1">
    <location>
        <begin position="6"/>
        <end position="25"/>
    </location>
</feature>
<protein>
    <submittedName>
        <fullName evidence="2">Uncharacterized protein</fullName>
    </submittedName>
</protein>
<sequence length="40" mass="4840">MFIMMNIFINIKLWYIILLMGEFFLDKSLRVIITQSESNL</sequence>
<dbReference type="EMBL" id="MK285062">
    <property type="protein sequence ID" value="QDB01300.1"/>
    <property type="molecule type" value="Genomic_DNA"/>
</dbReference>
<keyword evidence="1" id="KW-0812">Transmembrane</keyword>
<reference evidence="2" key="1">
    <citation type="journal article" date="2019" name="Pathogens">
        <title>In silico Identification of Novel Toxin Homologs and Associated Mobile Genetic Elements in Clostridium perfringens.</title>
        <authorList>
            <person name="Lacey J.A."/>
            <person name="Johanesen P.A."/>
            <person name="Lyras D."/>
            <person name="Moore R.J."/>
        </authorList>
    </citation>
    <scope>NUCLEOTIDE SEQUENCE</scope>
    <source>
        <strain evidence="2">16SBCL1142</strain>
        <plasmid evidence="2">pCP16SBCL1142-1</plasmid>
    </source>
</reference>
<dbReference type="AlphaFoldDB" id="A0A4Y5T5X7"/>
<keyword evidence="1" id="KW-1133">Transmembrane helix</keyword>